<evidence type="ECO:0000256" key="4">
    <source>
        <dbReference type="ARBA" id="ARBA00012560"/>
    </source>
</evidence>
<dbReference type="OrthoDB" id="6123450at2759"/>
<keyword evidence="6" id="KW-0328">Glycosyltransferase</keyword>
<evidence type="ECO:0000256" key="2">
    <source>
        <dbReference type="ARBA" id="ARBA00004496"/>
    </source>
</evidence>
<dbReference type="PANTHER" id="PTHR32518">
    <property type="match status" value="1"/>
</dbReference>
<evidence type="ECO:0000256" key="5">
    <source>
        <dbReference type="ARBA" id="ARBA00022490"/>
    </source>
</evidence>
<dbReference type="SMART" id="SM01065">
    <property type="entry name" value="CBM_2"/>
    <property type="match status" value="2"/>
</dbReference>
<dbReference type="InterPro" id="IPR003385">
    <property type="entry name" value="Glyco_hydro_77"/>
</dbReference>
<feature type="domain" description="CBM20" evidence="11">
    <location>
        <begin position="16"/>
        <end position="153"/>
    </location>
</feature>
<dbReference type="Proteomes" id="UP000218209">
    <property type="component" value="Unassembled WGS sequence"/>
</dbReference>
<dbReference type="InterPro" id="IPR013783">
    <property type="entry name" value="Ig-like_fold"/>
</dbReference>
<dbReference type="InterPro" id="IPR017853">
    <property type="entry name" value="GH"/>
</dbReference>
<comment type="catalytic activity">
    <reaction evidence="1">
        <text>Transfers a segment of a (1-&gt;4)-alpha-D-glucan to a new position in an acceptor, which may be glucose or a (1-&gt;4)-alpha-D-glucan.</text>
        <dbReference type="EC" id="2.4.1.25"/>
    </reaction>
</comment>
<dbReference type="Pfam" id="PF02446">
    <property type="entry name" value="Glyco_hydro_77"/>
    <property type="match status" value="1"/>
</dbReference>
<dbReference type="SUPFAM" id="SSF49452">
    <property type="entry name" value="Starch-binding domain-like"/>
    <property type="match status" value="2"/>
</dbReference>
<comment type="similarity">
    <text evidence="3">Belongs to the disproportionating enzyme family.</text>
</comment>
<sequence>MAAAKGAEDVDISTLSLEDPEVSVRFSVKFDSTFGQRVILSGPAERLGNYDPSKAVALDYEHPSRWCQTVKFRLPLALAAPAGDCAAAATDFAEDGNGTVLEYKFAIVDDRDGGSTTWELGAARTLALAPGAAAESPTLPIAPLVVAQAEFRSASDLPRDVFCSSAFTDVVFRREPADRVSAAVRSARDASAVAAAMVAGHGAMAVRFVVFAPRVVAGDTVCVAGDHAALGGGTVAAAVPLDDTELPYWTGTVALPPGTTDFAYHFVIRRPASGGGGDVERVVSEAPYSRRFSLLEGDVAAVRGVGGGHTAIVSPPSDLSFVYPRPWKGSGVAVPVFSLRSPSGCGVGEFVDLEAMVDLCVASGWQMLQLLPVNDTTAYGDYRDSYPYSAVSSFALHPQYIHLPSVAQLQGDLAAEYEAEAARLNALPEIDYVDVMAVKMRFLCRLYASEKEEVLQSRAFLDWFGANQGWAVPYALFRFLAHINGSCEFDGWGARAAMTPAEMEALAAPDTFHFDHIGLALFTQFHLHRQLQAASAYASRHSVVFKGDLPIGVNRYCADTWQHPELFRLRMQAGAPPDFFSTAGQNWLFPTYDWTAMAADGYGWWRTRLGHMATYFHAYRIDHILGFFRIWEIPHSFLTGMAGRFRPVHGIPKAELEALGLWDMDRYTRPYVREGFLYDAFGGRGGEVKDRFFVHLFHDRLGFRPEFDTERKLAAALRPEEAGADGAFIKDVRKELVKLLNNVVLLADVEEEGVYHPRFGLERTSSFAELPSEEWKGALRRLYHDYFFVRQEALWRSSGLAKLPVIQAASKMMVCGEDLGMIPACVPDVLDETSIMGLRVQRMPEGDIEFGTPAKYPYATVCTTSSHDTSTLRAWWEEQDHSAKARYWSGIMRRSDAPPPTATGALVRAVVEDHLVSPSMWTVLPLQDWLGMDEALRRPVATEEQINDPGDPHHIWRFRLHLSVRALLEKKALTAQWAGMSTKAGRGPPY</sequence>
<evidence type="ECO:0000256" key="6">
    <source>
        <dbReference type="ARBA" id="ARBA00022676"/>
    </source>
</evidence>
<evidence type="ECO:0000259" key="11">
    <source>
        <dbReference type="PROSITE" id="PS51166"/>
    </source>
</evidence>
<dbReference type="GO" id="GO:0004134">
    <property type="term" value="F:4-alpha-glucanotransferase activity"/>
    <property type="evidence" value="ECO:0007669"/>
    <property type="project" value="UniProtKB-EC"/>
</dbReference>
<keyword evidence="5" id="KW-0963">Cytoplasm</keyword>
<evidence type="ECO:0000313" key="12">
    <source>
        <dbReference type="EMBL" id="OSX77570.1"/>
    </source>
</evidence>
<dbReference type="InterPro" id="IPR013784">
    <property type="entry name" value="Carb-bd-like_fold"/>
</dbReference>
<keyword evidence="8" id="KW-0119">Carbohydrate metabolism</keyword>
<dbReference type="EMBL" id="KV918834">
    <property type="protein sequence ID" value="OSX77570.1"/>
    <property type="molecule type" value="Genomic_DNA"/>
</dbReference>
<keyword evidence="7" id="KW-0808">Transferase</keyword>
<dbReference type="GO" id="GO:2001070">
    <property type="term" value="F:starch binding"/>
    <property type="evidence" value="ECO:0007669"/>
    <property type="project" value="InterPro"/>
</dbReference>
<evidence type="ECO:0000256" key="8">
    <source>
        <dbReference type="ARBA" id="ARBA00023277"/>
    </source>
</evidence>
<evidence type="ECO:0000256" key="1">
    <source>
        <dbReference type="ARBA" id="ARBA00000439"/>
    </source>
</evidence>
<keyword evidence="13" id="KW-1185">Reference proteome</keyword>
<dbReference type="Pfam" id="PF00686">
    <property type="entry name" value="CBM_20"/>
    <property type="match status" value="2"/>
</dbReference>
<accession>A0A1X6P9Z5</accession>
<comment type="subcellular location">
    <subcellularLocation>
        <location evidence="2">Cytoplasm</location>
    </subcellularLocation>
</comment>
<evidence type="ECO:0000256" key="3">
    <source>
        <dbReference type="ARBA" id="ARBA00005684"/>
    </source>
</evidence>
<dbReference type="SUPFAM" id="SSF51445">
    <property type="entry name" value="(Trans)glycosidases"/>
    <property type="match status" value="1"/>
</dbReference>
<protein>
    <recommendedName>
        <fullName evidence="4">4-alpha-glucanotransferase</fullName>
        <ecNumber evidence="4">2.4.1.25</ecNumber>
    </recommendedName>
    <alternativeName>
        <fullName evidence="9">Amylomaltase</fullName>
    </alternativeName>
    <alternativeName>
        <fullName evidence="10">Disproportionating enzyme</fullName>
    </alternativeName>
</protein>
<reference evidence="12 13" key="1">
    <citation type="submission" date="2017-03" db="EMBL/GenBank/DDBJ databases">
        <title>WGS assembly of Porphyra umbilicalis.</title>
        <authorList>
            <person name="Brawley S.H."/>
            <person name="Blouin N.A."/>
            <person name="Ficko-Blean E."/>
            <person name="Wheeler G.L."/>
            <person name="Lohr M."/>
            <person name="Goodson H.V."/>
            <person name="Jenkins J.W."/>
            <person name="Blaby-Haas C.E."/>
            <person name="Helliwell K.E."/>
            <person name="Chan C."/>
            <person name="Marriage T."/>
            <person name="Bhattacharya D."/>
            <person name="Klein A.S."/>
            <person name="Badis Y."/>
            <person name="Brodie J."/>
            <person name="Cao Y."/>
            <person name="Collen J."/>
            <person name="Dittami S.M."/>
            <person name="Gachon C.M."/>
            <person name="Green B.R."/>
            <person name="Karpowicz S."/>
            <person name="Kim J.W."/>
            <person name="Kudahl U."/>
            <person name="Lin S."/>
            <person name="Michel G."/>
            <person name="Mittag M."/>
            <person name="Olson B.J."/>
            <person name="Pangilinan J."/>
            <person name="Peng Y."/>
            <person name="Qiu H."/>
            <person name="Shu S."/>
            <person name="Singer J.T."/>
            <person name="Smith A.G."/>
            <person name="Sprecher B.N."/>
            <person name="Wagner V."/>
            <person name="Wang W."/>
            <person name="Wang Z.-Y."/>
            <person name="Yan J."/>
            <person name="Yarish C."/>
            <person name="Zoeuner-Riek S."/>
            <person name="Zhuang Y."/>
            <person name="Zou Y."/>
            <person name="Lindquist E.A."/>
            <person name="Grimwood J."/>
            <person name="Barry K."/>
            <person name="Rokhsar D.S."/>
            <person name="Schmutz J."/>
            <person name="Stiller J.W."/>
            <person name="Grossman A.R."/>
            <person name="Prochnik S.E."/>
        </authorList>
    </citation>
    <scope>NUCLEOTIDE SEQUENCE [LARGE SCALE GENOMIC DNA]</scope>
    <source>
        <strain evidence="12">4086291</strain>
    </source>
</reference>
<organism evidence="12 13">
    <name type="scientific">Porphyra umbilicalis</name>
    <name type="common">Purple laver</name>
    <name type="synonym">Red alga</name>
    <dbReference type="NCBI Taxonomy" id="2786"/>
    <lineage>
        <taxon>Eukaryota</taxon>
        <taxon>Rhodophyta</taxon>
        <taxon>Bangiophyceae</taxon>
        <taxon>Bangiales</taxon>
        <taxon>Bangiaceae</taxon>
        <taxon>Porphyra</taxon>
    </lineage>
</organism>
<gene>
    <name evidence="12" type="ORF">BU14_0143s0006</name>
</gene>
<feature type="domain" description="CBM20" evidence="11">
    <location>
        <begin position="198"/>
        <end position="329"/>
    </location>
</feature>
<dbReference type="PROSITE" id="PS51166">
    <property type="entry name" value="CBM20"/>
    <property type="match status" value="2"/>
</dbReference>
<dbReference type="GO" id="GO:0005975">
    <property type="term" value="P:carbohydrate metabolic process"/>
    <property type="evidence" value="ECO:0007669"/>
    <property type="project" value="InterPro"/>
</dbReference>
<proteinExistence type="inferred from homology"/>
<dbReference type="Gene3D" id="2.60.40.10">
    <property type="entry name" value="Immunoglobulins"/>
    <property type="match status" value="2"/>
</dbReference>
<name>A0A1X6P9Z5_PORUM</name>
<dbReference type="AlphaFoldDB" id="A0A1X6P9Z5"/>
<evidence type="ECO:0000256" key="10">
    <source>
        <dbReference type="ARBA" id="ARBA00031501"/>
    </source>
</evidence>
<dbReference type="Gene3D" id="3.20.20.80">
    <property type="entry name" value="Glycosidases"/>
    <property type="match status" value="2"/>
</dbReference>
<dbReference type="EC" id="2.4.1.25" evidence="4"/>
<dbReference type="InterPro" id="IPR002044">
    <property type="entry name" value="CBM20"/>
</dbReference>
<evidence type="ECO:0000256" key="9">
    <source>
        <dbReference type="ARBA" id="ARBA00031423"/>
    </source>
</evidence>
<evidence type="ECO:0000313" key="13">
    <source>
        <dbReference type="Proteomes" id="UP000218209"/>
    </source>
</evidence>
<evidence type="ECO:0000256" key="7">
    <source>
        <dbReference type="ARBA" id="ARBA00022679"/>
    </source>
</evidence>
<dbReference type="GO" id="GO:0005737">
    <property type="term" value="C:cytoplasm"/>
    <property type="evidence" value="ECO:0007669"/>
    <property type="project" value="UniProtKB-SubCell"/>
</dbReference>
<dbReference type="PANTHER" id="PTHR32518:SF3">
    <property type="entry name" value="4-ALPHA-GLUCANOTRANSFERASE"/>
    <property type="match status" value="1"/>
</dbReference>